<name>A0A1N7IW39_9PROT</name>
<keyword evidence="2" id="KW-0472">Membrane</keyword>
<dbReference type="GO" id="GO:0042834">
    <property type="term" value="F:peptidoglycan binding"/>
    <property type="evidence" value="ECO:0007669"/>
    <property type="project" value="InterPro"/>
</dbReference>
<feature type="region of interest" description="Disordered" evidence="1">
    <location>
        <begin position="138"/>
        <end position="258"/>
    </location>
</feature>
<feature type="compositionally biased region" description="Pro residues" evidence="1">
    <location>
        <begin position="140"/>
        <end position="149"/>
    </location>
</feature>
<dbReference type="STRING" id="80876.SAMN05421779_101675"/>
<feature type="compositionally biased region" description="Pro residues" evidence="1">
    <location>
        <begin position="221"/>
        <end position="232"/>
    </location>
</feature>
<evidence type="ECO:0000313" key="4">
    <source>
        <dbReference type="EMBL" id="SIS41290.1"/>
    </source>
</evidence>
<dbReference type="SUPFAM" id="SSF110997">
    <property type="entry name" value="Sporulation related repeat"/>
    <property type="match status" value="1"/>
</dbReference>
<dbReference type="InterPro" id="IPR007730">
    <property type="entry name" value="SPOR-like_dom"/>
</dbReference>
<dbReference type="Gene3D" id="3.30.70.1070">
    <property type="entry name" value="Sporulation related repeat"/>
    <property type="match status" value="1"/>
</dbReference>
<evidence type="ECO:0000256" key="1">
    <source>
        <dbReference type="SAM" id="MobiDB-lite"/>
    </source>
</evidence>
<evidence type="ECO:0000313" key="5">
    <source>
        <dbReference type="Proteomes" id="UP000185678"/>
    </source>
</evidence>
<dbReference type="InterPro" id="IPR036680">
    <property type="entry name" value="SPOR-like_sf"/>
</dbReference>
<keyword evidence="2" id="KW-0812">Transmembrane</keyword>
<feature type="compositionally biased region" description="Low complexity" evidence="1">
    <location>
        <begin position="233"/>
        <end position="257"/>
    </location>
</feature>
<accession>A0A1N7IW39</accession>
<evidence type="ECO:0000259" key="3">
    <source>
        <dbReference type="PROSITE" id="PS51724"/>
    </source>
</evidence>
<dbReference type="AlphaFoldDB" id="A0A1N7IW39"/>
<keyword evidence="5" id="KW-1185">Reference proteome</keyword>
<feature type="transmembrane region" description="Helical" evidence="2">
    <location>
        <begin position="49"/>
        <end position="69"/>
    </location>
</feature>
<feature type="domain" description="SPOR" evidence="3">
    <location>
        <begin position="257"/>
        <end position="342"/>
    </location>
</feature>
<keyword evidence="2" id="KW-1133">Transmembrane helix</keyword>
<feature type="compositionally biased region" description="Low complexity" evidence="1">
    <location>
        <begin position="194"/>
        <end position="220"/>
    </location>
</feature>
<dbReference type="Pfam" id="PF05036">
    <property type="entry name" value="SPOR"/>
    <property type="match status" value="1"/>
</dbReference>
<dbReference type="RefSeq" id="WP_084194531.1">
    <property type="nucleotide sequence ID" value="NZ_FTOA01000001.1"/>
</dbReference>
<sequence length="342" mass="35552">MTGGRQPGFDQDDDDYGYGNNRNDLLDIIPERFSDEPTAEEEPQKGRGLLMGAALVGIAVAGAAAWYLFSGSSTPQAQVDGVPTIAATDDTYKVKPEQPGGMQVPNQDKQVYQRLNPADTTSPTAAQQQQQQVERLLPTPAQPKAPPAVDPMSESRAAMENTPPPAPALTTQPQATTRPPSVLSTPAPAPVAPAPVATTHPTALAPTPSKPATIAAAPTPQATPAPATPAPAPQQKTAMVTPPAPAAPATSAGVPSGSGTGPFTIQLAALRDEASARKVWQQMQQKYPALLGSLSLAIEKSDQGAKGVFYRVRGTGLPSEERARYVCAELSKDKVGCLFVGK</sequence>
<organism evidence="4 5">
    <name type="scientific">Insolitispirillum peregrinum</name>
    <dbReference type="NCBI Taxonomy" id="80876"/>
    <lineage>
        <taxon>Bacteria</taxon>
        <taxon>Pseudomonadati</taxon>
        <taxon>Pseudomonadota</taxon>
        <taxon>Alphaproteobacteria</taxon>
        <taxon>Rhodospirillales</taxon>
        <taxon>Novispirillaceae</taxon>
        <taxon>Insolitispirillum</taxon>
    </lineage>
</organism>
<protein>
    <submittedName>
        <fullName evidence="4">Sporulation related domain-containing protein</fullName>
    </submittedName>
</protein>
<dbReference type="EMBL" id="FTOA01000001">
    <property type="protein sequence ID" value="SIS41290.1"/>
    <property type="molecule type" value="Genomic_DNA"/>
</dbReference>
<gene>
    <name evidence="4" type="ORF">SAMN05421779_101675</name>
</gene>
<dbReference type="OrthoDB" id="7338235at2"/>
<evidence type="ECO:0000256" key="2">
    <source>
        <dbReference type="SAM" id="Phobius"/>
    </source>
</evidence>
<feature type="compositionally biased region" description="Low complexity" evidence="1">
    <location>
        <begin position="168"/>
        <end position="186"/>
    </location>
</feature>
<proteinExistence type="predicted"/>
<dbReference type="PROSITE" id="PS51724">
    <property type="entry name" value="SPOR"/>
    <property type="match status" value="1"/>
</dbReference>
<feature type="region of interest" description="Disordered" evidence="1">
    <location>
        <begin position="1"/>
        <end position="24"/>
    </location>
</feature>
<dbReference type="Proteomes" id="UP000185678">
    <property type="component" value="Unassembled WGS sequence"/>
</dbReference>
<feature type="region of interest" description="Disordered" evidence="1">
    <location>
        <begin position="90"/>
        <end position="109"/>
    </location>
</feature>
<reference evidence="4 5" key="1">
    <citation type="submission" date="2017-01" db="EMBL/GenBank/DDBJ databases">
        <authorList>
            <person name="Mah S.A."/>
            <person name="Swanson W.J."/>
            <person name="Moy G.W."/>
            <person name="Vacquier V.D."/>
        </authorList>
    </citation>
    <scope>NUCLEOTIDE SEQUENCE [LARGE SCALE GENOMIC DNA]</scope>
    <source>
        <strain evidence="4 5">DSM 11589</strain>
    </source>
</reference>